<organism evidence="1 2">
    <name type="scientific">Syntrophaceticus schinkii</name>
    <dbReference type="NCBI Taxonomy" id="499207"/>
    <lineage>
        <taxon>Bacteria</taxon>
        <taxon>Bacillati</taxon>
        <taxon>Bacillota</taxon>
        <taxon>Clostridia</taxon>
        <taxon>Thermoanaerobacterales</taxon>
        <taxon>Thermoanaerobacterales Family III. Incertae Sedis</taxon>
        <taxon>Syntrophaceticus</taxon>
    </lineage>
</organism>
<sequence>MIDVLDPVFIAERLAYASIYEKISLLDILEQAEMGIEGIGGVQTRGKMRLGLPRPQY</sequence>
<evidence type="ECO:0000313" key="1">
    <source>
        <dbReference type="EMBL" id="CEO87301.1"/>
    </source>
</evidence>
<gene>
    <name evidence="1" type="ORF">SSCH_10036</name>
</gene>
<name>A0A0B7MH89_9FIRM</name>
<proteinExistence type="predicted"/>
<dbReference type="Proteomes" id="UP000046155">
    <property type="component" value="Unassembled WGS sequence"/>
</dbReference>
<dbReference type="OrthoDB" id="1955523at2"/>
<protein>
    <submittedName>
        <fullName evidence="1">Uncharacterized protein</fullName>
    </submittedName>
</protein>
<dbReference type="EMBL" id="CDRZ01000001">
    <property type="protein sequence ID" value="CEO87301.1"/>
    <property type="molecule type" value="Genomic_DNA"/>
</dbReference>
<dbReference type="AlphaFoldDB" id="A0A0B7MH89"/>
<dbReference type="Pfam" id="PF05582">
    <property type="entry name" value="Peptidase_U57"/>
    <property type="match status" value="1"/>
</dbReference>
<accession>A0A0B7MH89</accession>
<evidence type="ECO:0000313" key="2">
    <source>
        <dbReference type="Proteomes" id="UP000046155"/>
    </source>
</evidence>
<dbReference type="InterPro" id="IPR008764">
    <property type="entry name" value="Peptidase_U57"/>
</dbReference>
<reference evidence="2" key="1">
    <citation type="submission" date="2015-01" db="EMBL/GenBank/DDBJ databases">
        <authorList>
            <person name="Manzoor Shahid"/>
            <person name="Zubair Saima"/>
        </authorList>
    </citation>
    <scope>NUCLEOTIDE SEQUENCE [LARGE SCALE GENOMIC DNA]</scope>
    <source>
        <strain evidence="2">Sp3</strain>
    </source>
</reference>
<keyword evidence="2" id="KW-1185">Reference proteome</keyword>